<sequence length="262" mass="29443">MYPKLSDPKTHKDWLSPHSFAWYAQIGKLTGKYSYSWNSMITEPNGEALFTNEVSQMVRNKIVLDVGCGHGDFTIQWSPIVNRIIGLDVTSDFIIAGSNRTLSNVSFVTGNTRDRLPFDAGEFDCVYNRRGPTSAYVDISRVVKKGGQILGLHPGDRLSAELPQLFPNLFEPHSEGTPILDKIKNKLEAGALEHAEVETVTSIQYLHEPMDVVKVRCFGQTPSVFEMVINECMSEIERIFHEHATERGLPTTFEHYIVRAAV</sequence>
<accession>A0ABS8Y8W8</accession>
<dbReference type="Gene3D" id="3.40.50.150">
    <property type="entry name" value="Vaccinia Virus protein VP39"/>
    <property type="match status" value="1"/>
</dbReference>
<protein>
    <submittedName>
        <fullName evidence="2">Class I SAM-dependent methyltransferase</fullName>
    </submittedName>
</protein>
<evidence type="ECO:0000259" key="1">
    <source>
        <dbReference type="Pfam" id="PF13649"/>
    </source>
</evidence>
<dbReference type="GO" id="GO:0008168">
    <property type="term" value="F:methyltransferase activity"/>
    <property type="evidence" value="ECO:0007669"/>
    <property type="project" value="UniProtKB-KW"/>
</dbReference>
<organism evidence="2 3">
    <name type="scientific">Paenibacillus profundus</name>
    <dbReference type="NCBI Taxonomy" id="1173085"/>
    <lineage>
        <taxon>Bacteria</taxon>
        <taxon>Bacillati</taxon>
        <taxon>Bacillota</taxon>
        <taxon>Bacilli</taxon>
        <taxon>Bacillales</taxon>
        <taxon>Paenibacillaceae</taxon>
        <taxon>Paenibacillus</taxon>
    </lineage>
</organism>
<dbReference type="InterPro" id="IPR041698">
    <property type="entry name" value="Methyltransf_25"/>
</dbReference>
<dbReference type="Pfam" id="PF13649">
    <property type="entry name" value="Methyltransf_25"/>
    <property type="match status" value="1"/>
</dbReference>
<dbReference type="EMBL" id="JAJNBZ010000001">
    <property type="protein sequence ID" value="MCE5168215.1"/>
    <property type="molecule type" value="Genomic_DNA"/>
</dbReference>
<dbReference type="CDD" id="cd02440">
    <property type="entry name" value="AdoMet_MTases"/>
    <property type="match status" value="1"/>
</dbReference>
<gene>
    <name evidence="2" type="ORF">LQV63_02615</name>
</gene>
<proteinExistence type="predicted"/>
<dbReference type="RefSeq" id="WP_233695523.1">
    <property type="nucleotide sequence ID" value="NZ_JAJNBZ010000001.1"/>
</dbReference>
<keyword evidence="3" id="KW-1185">Reference proteome</keyword>
<evidence type="ECO:0000313" key="2">
    <source>
        <dbReference type="EMBL" id="MCE5168215.1"/>
    </source>
</evidence>
<keyword evidence="2" id="KW-0489">Methyltransferase</keyword>
<name>A0ABS8Y8W8_9BACL</name>
<reference evidence="2 3" key="1">
    <citation type="submission" date="2021-11" db="EMBL/GenBank/DDBJ databases">
        <title>Draft genome sequence of Paenibacillus profundus YoMME, a new Gram-positive bacteria with exoelectrogenic properties.</title>
        <authorList>
            <person name="Hubenova Y."/>
            <person name="Hubenova E."/>
            <person name="Manasiev Y."/>
            <person name="Peykov S."/>
            <person name="Mitov M."/>
        </authorList>
    </citation>
    <scope>NUCLEOTIDE SEQUENCE [LARGE SCALE GENOMIC DNA]</scope>
    <source>
        <strain evidence="2 3">YoMME</strain>
    </source>
</reference>
<dbReference type="Proteomes" id="UP001199916">
    <property type="component" value="Unassembled WGS sequence"/>
</dbReference>
<dbReference type="SUPFAM" id="SSF53335">
    <property type="entry name" value="S-adenosyl-L-methionine-dependent methyltransferases"/>
    <property type="match status" value="1"/>
</dbReference>
<evidence type="ECO:0000313" key="3">
    <source>
        <dbReference type="Proteomes" id="UP001199916"/>
    </source>
</evidence>
<dbReference type="GO" id="GO:0032259">
    <property type="term" value="P:methylation"/>
    <property type="evidence" value="ECO:0007669"/>
    <property type="project" value="UniProtKB-KW"/>
</dbReference>
<comment type="caution">
    <text evidence="2">The sequence shown here is derived from an EMBL/GenBank/DDBJ whole genome shotgun (WGS) entry which is preliminary data.</text>
</comment>
<dbReference type="InterPro" id="IPR029063">
    <property type="entry name" value="SAM-dependent_MTases_sf"/>
</dbReference>
<feature type="domain" description="Methyltransferase" evidence="1">
    <location>
        <begin position="63"/>
        <end position="147"/>
    </location>
</feature>
<keyword evidence="2" id="KW-0808">Transferase</keyword>